<name>A0A1L9PC46_ASPVE</name>
<organism evidence="1 2">
    <name type="scientific">Aspergillus versicolor CBS 583.65</name>
    <dbReference type="NCBI Taxonomy" id="1036611"/>
    <lineage>
        <taxon>Eukaryota</taxon>
        <taxon>Fungi</taxon>
        <taxon>Dikarya</taxon>
        <taxon>Ascomycota</taxon>
        <taxon>Pezizomycotina</taxon>
        <taxon>Eurotiomycetes</taxon>
        <taxon>Eurotiomycetidae</taxon>
        <taxon>Eurotiales</taxon>
        <taxon>Aspergillaceae</taxon>
        <taxon>Aspergillus</taxon>
        <taxon>Aspergillus subgen. Nidulantes</taxon>
    </lineage>
</organism>
<reference evidence="2" key="1">
    <citation type="journal article" date="2017" name="Genome Biol.">
        <title>Comparative genomics reveals high biological diversity and specific adaptations in the industrially and medically important fungal genus Aspergillus.</title>
        <authorList>
            <person name="de Vries R.P."/>
            <person name="Riley R."/>
            <person name="Wiebenga A."/>
            <person name="Aguilar-Osorio G."/>
            <person name="Amillis S."/>
            <person name="Uchima C.A."/>
            <person name="Anderluh G."/>
            <person name="Asadollahi M."/>
            <person name="Askin M."/>
            <person name="Barry K."/>
            <person name="Battaglia E."/>
            <person name="Bayram O."/>
            <person name="Benocci T."/>
            <person name="Braus-Stromeyer S.A."/>
            <person name="Caldana C."/>
            <person name="Canovas D."/>
            <person name="Cerqueira G.C."/>
            <person name="Chen F."/>
            <person name="Chen W."/>
            <person name="Choi C."/>
            <person name="Clum A."/>
            <person name="Dos Santos R.A."/>
            <person name="Damasio A.R."/>
            <person name="Diallinas G."/>
            <person name="Emri T."/>
            <person name="Fekete E."/>
            <person name="Flipphi M."/>
            <person name="Freyberg S."/>
            <person name="Gallo A."/>
            <person name="Gournas C."/>
            <person name="Habgood R."/>
            <person name="Hainaut M."/>
            <person name="Harispe M.L."/>
            <person name="Henrissat B."/>
            <person name="Hilden K.S."/>
            <person name="Hope R."/>
            <person name="Hossain A."/>
            <person name="Karabika E."/>
            <person name="Karaffa L."/>
            <person name="Karanyi Z."/>
            <person name="Krasevec N."/>
            <person name="Kuo A."/>
            <person name="Kusch H."/>
            <person name="LaButti K."/>
            <person name="Lagendijk E.L."/>
            <person name="Lapidus A."/>
            <person name="Levasseur A."/>
            <person name="Lindquist E."/>
            <person name="Lipzen A."/>
            <person name="Logrieco A.F."/>
            <person name="MacCabe A."/>
            <person name="Maekelae M.R."/>
            <person name="Malavazi I."/>
            <person name="Melin P."/>
            <person name="Meyer V."/>
            <person name="Mielnichuk N."/>
            <person name="Miskei M."/>
            <person name="Molnar A.P."/>
            <person name="Mule G."/>
            <person name="Ngan C.Y."/>
            <person name="Orejas M."/>
            <person name="Orosz E."/>
            <person name="Ouedraogo J.P."/>
            <person name="Overkamp K.M."/>
            <person name="Park H.-S."/>
            <person name="Perrone G."/>
            <person name="Piumi F."/>
            <person name="Punt P.J."/>
            <person name="Ram A.F."/>
            <person name="Ramon A."/>
            <person name="Rauscher S."/>
            <person name="Record E."/>
            <person name="Riano-Pachon D.M."/>
            <person name="Robert V."/>
            <person name="Roehrig J."/>
            <person name="Ruller R."/>
            <person name="Salamov A."/>
            <person name="Salih N.S."/>
            <person name="Samson R.A."/>
            <person name="Sandor E."/>
            <person name="Sanguinetti M."/>
            <person name="Schuetze T."/>
            <person name="Sepcic K."/>
            <person name="Shelest E."/>
            <person name="Sherlock G."/>
            <person name="Sophianopoulou V."/>
            <person name="Squina F.M."/>
            <person name="Sun H."/>
            <person name="Susca A."/>
            <person name="Todd R.B."/>
            <person name="Tsang A."/>
            <person name="Unkles S.E."/>
            <person name="van de Wiele N."/>
            <person name="van Rossen-Uffink D."/>
            <person name="Oliveira J.V."/>
            <person name="Vesth T.C."/>
            <person name="Visser J."/>
            <person name="Yu J.-H."/>
            <person name="Zhou M."/>
            <person name="Andersen M.R."/>
            <person name="Archer D.B."/>
            <person name="Baker S.E."/>
            <person name="Benoit I."/>
            <person name="Brakhage A.A."/>
            <person name="Braus G.H."/>
            <person name="Fischer R."/>
            <person name="Frisvad J.C."/>
            <person name="Goldman G.H."/>
            <person name="Houbraken J."/>
            <person name="Oakley B."/>
            <person name="Pocsi I."/>
            <person name="Scazzocchio C."/>
            <person name="Seiboth B."/>
            <person name="vanKuyk P.A."/>
            <person name="Wortman J."/>
            <person name="Dyer P.S."/>
            <person name="Grigoriev I.V."/>
        </authorList>
    </citation>
    <scope>NUCLEOTIDE SEQUENCE [LARGE SCALE GENOMIC DNA]</scope>
    <source>
        <strain evidence="2">CBS 583.65</strain>
    </source>
</reference>
<proteinExistence type="predicted"/>
<protein>
    <submittedName>
        <fullName evidence="1">Uncharacterized protein</fullName>
    </submittedName>
</protein>
<keyword evidence="2" id="KW-1185">Reference proteome</keyword>
<dbReference type="EMBL" id="KV878126">
    <property type="protein sequence ID" value="OJI99052.1"/>
    <property type="molecule type" value="Genomic_DNA"/>
</dbReference>
<dbReference type="Proteomes" id="UP000184073">
    <property type="component" value="Unassembled WGS sequence"/>
</dbReference>
<dbReference type="GeneID" id="63729741"/>
<evidence type="ECO:0000313" key="2">
    <source>
        <dbReference type="Proteomes" id="UP000184073"/>
    </source>
</evidence>
<dbReference type="RefSeq" id="XP_040664815.1">
    <property type="nucleotide sequence ID" value="XM_040814230.1"/>
</dbReference>
<sequence>MYSELRFIAPSCWAGLLKCRIRKVRFSWPGGLFLPSAPCATLGHALDIPIWAPISFRRHGKCRGGMPTFSSHGFQGICCHSIKLYRIAQCF</sequence>
<dbReference type="VEuPathDB" id="FungiDB:ASPVEDRAFT_498555"/>
<evidence type="ECO:0000313" key="1">
    <source>
        <dbReference type="EMBL" id="OJI99052.1"/>
    </source>
</evidence>
<accession>A0A1L9PC46</accession>
<gene>
    <name evidence="1" type="ORF">ASPVEDRAFT_498555</name>
</gene>
<dbReference type="AlphaFoldDB" id="A0A1L9PC46"/>